<dbReference type="Proteomes" id="UP000471298">
    <property type="component" value="Unassembled WGS sequence"/>
</dbReference>
<evidence type="ECO:0000313" key="1">
    <source>
        <dbReference type="EMBL" id="MPV86043.1"/>
    </source>
</evidence>
<reference evidence="1 2" key="1">
    <citation type="submission" date="2019-10" db="EMBL/GenBank/DDBJ databases">
        <title>Cardiobacteriales fam. a chemoheterotrophic member of the order Cardiobacteriales, and proposal of Cardiobacteriales fam. nov.</title>
        <authorList>
            <person name="Wang C."/>
        </authorList>
    </citation>
    <scope>NUCLEOTIDE SEQUENCE [LARGE SCALE GENOMIC DNA]</scope>
    <source>
        <strain evidence="1 2">ML27</strain>
    </source>
</reference>
<dbReference type="InParanoid" id="A0A6N7EVX1"/>
<gene>
    <name evidence="1" type="ORF">GCU85_04765</name>
</gene>
<sequence>MMRQEKNVMVNLLDKAISAMRPVLTPYQGKATTGNAAENTAENTAVILTELACLDYLNVRIRATDEQARHQAAKVLGAELPSISQFCSNSGNTLLGIGPSEWLVVLPSGEAAKVQNELVAALGDAHHLVVDVTGGTTQLRVTGEKARAVLEKGAYVDLHPRIFKSGQHYATVLSGAPTVIMCYGDNDYALLVRRSFSDHVARWAIDAASEYGFTVTAPALKSTAE</sequence>
<dbReference type="Pfam" id="PF04268">
    <property type="entry name" value="SoxG"/>
    <property type="match status" value="1"/>
</dbReference>
<evidence type="ECO:0008006" key="3">
    <source>
        <dbReference type="Google" id="ProtNLM"/>
    </source>
</evidence>
<dbReference type="AlphaFoldDB" id="A0A6N7EVX1"/>
<dbReference type="EMBL" id="WHNW01000004">
    <property type="protein sequence ID" value="MPV86043.1"/>
    <property type="molecule type" value="Genomic_DNA"/>
</dbReference>
<dbReference type="InterPro" id="IPR027266">
    <property type="entry name" value="TrmE/GcvT-like"/>
</dbReference>
<dbReference type="SUPFAM" id="SSF103025">
    <property type="entry name" value="Folate-binding domain"/>
    <property type="match status" value="1"/>
</dbReference>
<organism evidence="1 2">
    <name type="scientific">Ostreibacterium oceani</name>
    <dbReference type="NCBI Taxonomy" id="2654998"/>
    <lineage>
        <taxon>Bacteria</taxon>
        <taxon>Pseudomonadati</taxon>
        <taxon>Pseudomonadota</taxon>
        <taxon>Gammaproteobacteria</taxon>
        <taxon>Cardiobacteriales</taxon>
        <taxon>Ostreibacteriaceae</taxon>
        <taxon>Ostreibacterium</taxon>
    </lineage>
</organism>
<dbReference type="Gene3D" id="3.30.1360.120">
    <property type="entry name" value="Probable tRNA modification gtpase trme, domain 1"/>
    <property type="match status" value="1"/>
</dbReference>
<comment type="caution">
    <text evidence="1">The sequence shown here is derived from an EMBL/GenBank/DDBJ whole genome shotgun (WGS) entry which is preliminary data.</text>
</comment>
<name>A0A6N7EVX1_9GAMM</name>
<evidence type="ECO:0000313" key="2">
    <source>
        <dbReference type="Proteomes" id="UP000471298"/>
    </source>
</evidence>
<keyword evidence="2" id="KW-1185">Reference proteome</keyword>
<protein>
    <recommendedName>
        <fullName evidence="3">Sarcosine oxidase subunit gamma</fullName>
    </recommendedName>
</protein>
<dbReference type="InterPro" id="IPR007375">
    <property type="entry name" value="SoxG"/>
</dbReference>
<proteinExistence type="predicted"/>
<accession>A0A6N7EVX1</accession>
<dbReference type="Gene3D" id="3.30.70.1520">
    <property type="entry name" value="Heterotetrameric sarcosine oxidase"/>
    <property type="match status" value="1"/>
</dbReference>